<comment type="similarity">
    <text evidence="3 4">In the C-terminal section; belongs to the PPC synthetase family.</text>
</comment>
<dbReference type="Proteomes" id="UP000235093">
    <property type="component" value="Unassembled WGS sequence"/>
</dbReference>
<keyword evidence="3" id="KW-0479">Metal-binding</keyword>
<dbReference type="EMBL" id="QRWQ01000034">
    <property type="protein sequence ID" value="RGT35247.1"/>
    <property type="molecule type" value="Genomic_DNA"/>
</dbReference>
<feature type="domain" description="DNA/pantothenate metabolism flavoprotein C-terminal" evidence="6">
    <location>
        <begin position="185"/>
        <end position="394"/>
    </location>
</feature>
<comment type="function">
    <text evidence="3">Catalyzes two sequential steps in the biosynthesis of coenzyme A. In the first step cysteine is conjugated to 4'-phosphopantothenate to form 4-phosphopantothenoylcysteine. In the second step the latter compound is decarboxylated to form 4'-phosphopantotheine.</text>
</comment>
<dbReference type="InterPro" id="IPR035929">
    <property type="entry name" value="CoaB-like_sf"/>
</dbReference>
<gene>
    <name evidence="3 7" type="primary">coaBC</name>
    <name evidence="15" type="ORF">CDL20_05480</name>
    <name evidence="14" type="ORF">CDL23_14815</name>
    <name evidence="21" type="ORF">DW142_15135</name>
    <name evidence="20" type="ORF">DW243_15430</name>
    <name evidence="19" type="ORF">DW270_15960</name>
    <name evidence="18" type="ORF">DW812_17855</name>
    <name evidence="17" type="ORF">DWX36_16795</name>
    <name evidence="16" type="ORF">DWY88_08815</name>
    <name evidence="13" type="ORF">G4958_14055</name>
    <name evidence="8" type="ORF">LIQ08_17950</name>
    <name evidence="7" type="ORF">LIQ10_06065</name>
    <name evidence="12" type="ORF">O4N78_14970</name>
    <name evidence="10" type="ORF">OZZ16_13540</name>
    <name evidence="9" type="ORF">OZZ17_16120</name>
    <name evidence="11" type="ORF">PNU63_15750</name>
</gene>
<evidence type="ECO:0000313" key="20">
    <source>
        <dbReference type="EMBL" id="RHG80028.1"/>
    </source>
</evidence>
<keyword evidence="3" id="KW-0511">Multifunctional enzyme</keyword>
<evidence type="ECO:0000313" key="26">
    <source>
        <dbReference type="Proteomes" id="UP000283992"/>
    </source>
</evidence>
<keyword evidence="3 4" id="KW-0288">FMN</keyword>
<dbReference type="EMBL" id="JAJBNC010000007">
    <property type="protein sequence ID" value="MCB5493311.1"/>
    <property type="molecule type" value="Genomic_DNA"/>
</dbReference>
<feature type="domain" description="Flavoprotein" evidence="5">
    <location>
        <begin position="5"/>
        <end position="176"/>
    </location>
</feature>
<evidence type="ECO:0000313" key="23">
    <source>
        <dbReference type="Proteomes" id="UP000235093"/>
    </source>
</evidence>
<dbReference type="Pfam" id="PF02441">
    <property type="entry name" value="Flavoprotein"/>
    <property type="match status" value="1"/>
</dbReference>
<accession>A0A2N5P8R8</accession>
<evidence type="ECO:0000313" key="29">
    <source>
        <dbReference type="Proteomes" id="UP000286137"/>
    </source>
</evidence>
<keyword evidence="3 4" id="KW-0285">Flavoprotein</keyword>
<evidence type="ECO:0000313" key="17">
    <source>
        <dbReference type="EMBL" id="RGT35247.1"/>
    </source>
</evidence>
<dbReference type="GO" id="GO:0004633">
    <property type="term" value="F:phosphopantothenoylcysteine decarboxylase activity"/>
    <property type="evidence" value="ECO:0007669"/>
    <property type="project" value="UniProtKB-UniRule"/>
</dbReference>
<evidence type="ECO:0000256" key="3">
    <source>
        <dbReference type="HAMAP-Rule" id="MF_02225"/>
    </source>
</evidence>
<keyword evidence="3" id="KW-0460">Magnesium</keyword>
<evidence type="ECO:0000313" key="15">
    <source>
        <dbReference type="EMBL" id="PLT87797.1"/>
    </source>
</evidence>
<dbReference type="Proteomes" id="UP001076974">
    <property type="component" value="Unassembled WGS sequence"/>
</dbReference>
<dbReference type="SUPFAM" id="SSF102645">
    <property type="entry name" value="CoaB-like"/>
    <property type="match status" value="1"/>
</dbReference>
<feature type="region of interest" description="Phosphopantothenoylcysteine decarboxylase" evidence="3">
    <location>
        <begin position="1"/>
        <end position="189"/>
    </location>
</feature>
<protein>
    <recommendedName>
        <fullName evidence="3">Coenzyme A biosynthesis bifunctional protein CoaBC</fullName>
    </recommendedName>
    <alternativeName>
        <fullName evidence="3">DNA/pantothenate metabolism flavoprotein</fullName>
    </alternativeName>
    <alternativeName>
        <fullName evidence="3">Phosphopantothenoylcysteine synthetase/decarboxylase</fullName>
        <shortName evidence="3">PPCS-PPCDC</shortName>
    </alternativeName>
    <domain>
        <recommendedName>
            <fullName evidence="3">Phosphopantothenoylcysteine decarboxylase</fullName>
            <shortName evidence="3">PPC decarboxylase</shortName>
            <shortName evidence="3">PPC-DC</shortName>
            <ecNumber evidence="3">4.1.1.36</ecNumber>
        </recommendedName>
        <alternativeName>
            <fullName evidence="3">CoaC</fullName>
        </alternativeName>
    </domain>
    <domain>
        <recommendedName>
            <fullName evidence="3">Phosphopantothenate--cysteine ligase</fullName>
            <ecNumber evidence="3">6.3.2.5</ecNumber>
        </recommendedName>
        <alternativeName>
            <fullName evidence="3">CoaB</fullName>
        </alternativeName>
        <alternativeName>
            <fullName evidence="3">Phosphopantothenoylcysteine synthetase</fullName>
            <shortName evidence="3">PPC synthetase</shortName>
            <shortName evidence="3">PPC-S</shortName>
        </alternativeName>
    </domain>
</protein>
<dbReference type="InterPro" id="IPR036551">
    <property type="entry name" value="Flavin_trans-like"/>
</dbReference>
<evidence type="ECO:0000259" key="5">
    <source>
        <dbReference type="Pfam" id="PF02441"/>
    </source>
</evidence>
<evidence type="ECO:0000313" key="28">
    <source>
        <dbReference type="Proteomes" id="UP000285697"/>
    </source>
</evidence>
<evidence type="ECO:0000256" key="4">
    <source>
        <dbReference type="RuleBase" id="RU364078"/>
    </source>
</evidence>
<feature type="binding site" evidence="3">
    <location>
        <position position="278"/>
    </location>
    <ligand>
        <name>CTP</name>
        <dbReference type="ChEBI" id="CHEBI:37563"/>
    </ligand>
</feature>
<comment type="caution">
    <text evidence="14">The sequence shown here is derived from an EMBL/GenBank/DDBJ whole genome shotgun (WGS) entry which is preliminary data.</text>
</comment>
<evidence type="ECO:0000313" key="27">
    <source>
        <dbReference type="Proteomes" id="UP000284472"/>
    </source>
</evidence>
<dbReference type="Proteomes" id="UP000283834">
    <property type="component" value="Unassembled WGS sequence"/>
</dbReference>
<dbReference type="EMBL" id="JAAIRM010000030">
    <property type="protein sequence ID" value="NSI20453.1"/>
    <property type="molecule type" value="Genomic_DNA"/>
</dbReference>
<dbReference type="Proteomes" id="UP000283981">
    <property type="component" value="Unassembled WGS sequence"/>
</dbReference>
<evidence type="ECO:0000313" key="22">
    <source>
        <dbReference type="Proteomes" id="UP000234840"/>
    </source>
</evidence>
<dbReference type="Proteomes" id="UP000284472">
    <property type="component" value="Unassembled WGS sequence"/>
</dbReference>
<comment type="cofactor">
    <cofactor evidence="3">
        <name>FMN</name>
        <dbReference type="ChEBI" id="CHEBI:58210"/>
    </cofactor>
    <text evidence="3">Binds 1 FMN per subunit.</text>
</comment>
<name>A0A2N5P8R8_MEDGN</name>
<dbReference type="Proteomes" id="UP001296643">
    <property type="component" value="Unassembled WGS sequence"/>
</dbReference>
<dbReference type="EMBL" id="QRLN01000034">
    <property type="protein sequence ID" value="RHJ07280.1"/>
    <property type="molecule type" value="Genomic_DNA"/>
</dbReference>
<sequence>MLKGKTVVLAVSGSIAAYKIASLASALKKLHANVQVLMTKNAVNFINPITFESLTGNKCLVDTFDRNFQYSVEHVALAKQADVVLVAPASANVIGKIAHGIADDMLTTTVMACKCKKIIAPAMNTNMFDNPILQDNLKILEHYGYEVISPAVGYLACGDTGAGKMPEPELLLQYILREIAYEKDMQGKRVLVTAGPTQESIDPVRFITNHSTGKMGYAIAKMCMLRGAEVTLVSGPTSIAKPEFVHVVDVVTAKEMYEEVTKRAKDQDIIIKAAAVADYRPKSVSSEKMKKKDDDLAIPMERTDDILKFLGEHKKEHQFLCGFSMETENMLENSRKKLEKKHLDMIVANNLKVEGAGFAGDTNVVTIITGQEEVSLGKMTKEETALRILDEILKATN</sequence>
<evidence type="ECO:0000313" key="8">
    <source>
        <dbReference type="EMBL" id="MCB5620999.1"/>
    </source>
</evidence>
<evidence type="ECO:0000313" key="24">
    <source>
        <dbReference type="Proteomes" id="UP000283834"/>
    </source>
</evidence>
<dbReference type="RefSeq" id="WP_022036988.1">
    <property type="nucleotide sequence ID" value="NZ_AP031446.1"/>
</dbReference>
<dbReference type="Pfam" id="PF04127">
    <property type="entry name" value="DFP"/>
    <property type="match status" value="1"/>
</dbReference>
<dbReference type="EMBL" id="JAPRAY010000029">
    <property type="protein sequence ID" value="MCZ0669029.1"/>
    <property type="molecule type" value="Genomic_DNA"/>
</dbReference>
<dbReference type="Proteomes" id="UP001149331">
    <property type="component" value="Unassembled WGS sequence"/>
</dbReference>
<reference evidence="11" key="8">
    <citation type="submission" date="2023-01" db="EMBL/GenBank/DDBJ databases">
        <title>Human gut microbiome strain richness.</title>
        <authorList>
            <person name="Chen-Liaw A."/>
        </authorList>
    </citation>
    <scope>NUCLEOTIDE SEQUENCE</scope>
    <source>
        <strain evidence="11">1001217st1_A9_1001217B_191108</strain>
    </source>
</reference>
<dbReference type="EC" id="6.3.2.5" evidence="3"/>
<reference evidence="13" key="3">
    <citation type="journal article" date="2020" name="Cell Host Microbe">
        <title>Functional and Genomic Variation between Human-Derived Isolates of Lachnospiraceae Reveals Inter- and Intra-Species Diversity.</title>
        <authorList>
            <person name="Sorbara M.T."/>
            <person name="Littmann E.R."/>
            <person name="Fontana E."/>
            <person name="Moody T.U."/>
            <person name="Kohout C.E."/>
            <person name="Gjonbalaj M."/>
            <person name="Eaton V."/>
            <person name="Seok R."/>
            <person name="Leiner I.M."/>
            <person name="Pamer E.G."/>
        </authorList>
    </citation>
    <scope>NUCLEOTIDE SEQUENCE</scope>
    <source>
        <strain evidence="13">MSK.22.53</strain>
    </source>
</reference>
<evidence type="ECO:0000259" key="6">
    <source>
        <dbReference type="Pfam" id="PF04127"/>
    </source>
</evidence>
<evidence type="ECO:0000313" key="25">
    <source>
        <dbReference type="Proteomes" id="UP000283981"/>
    </source>
</evidence>
<dbReference type="Proteomes" id="UP001079535">
    <property type="component" value="Unassembled WGS sequence"/>
</dbReference>
<dbReference type="InterPro" id="IPR003382">
    <property type="entry name" value="Flavoprotein"/>
</dbReference>
<reference evidence="12" key="7">
    <citation type="submission" date="2022-12" db="EMBL/GenBank/DDBJ databases">
        <title>Genome of R. gnavus strain RSHDN_120.</title>
        <authorList>
            <person name="Abdugheni R."/>
        </authorList>
    </citation>
    <scope>NUCLEOTIDE SEQUENCE</scope>
    <source>
        <strain evidence="12">RSHDN_120</strain>
    </source>
</reference>
<evidence type="ECO:0000313" key="21">
    <source>
        <dbReference type="EMBL" id="RHJ07280.1"/>
    </source>
</evidence>
<dbReference type="Proteomes" id="UP001297422">
    <property type="component" value="Unassembled WGS sequence"/>
</dbReference>
<evidence type="ECO:0000313" key="7">
    <source>
        <dbReference type="EMBL" id="MCB5493311.1"/>
    </source>
</evidence>
<evidence type="ECO:0000313" key="16">
    <source>
        <dbReference type="EMBL" id="RGQ67329.1"/>
    </source>
</evidence>
<dbReference type="EC" id="4.1.1.36" evidence="3"/>
<dbReference type="GO" id="GO:0010181">
    <property type="term" value="F:FMN binding"/>
    <property type="evidence" value="ECO:0007669"/>
    <property type="project" value="UniProtKB-UniRule"/>
</dbReference>
<reference evidence="22 23" key="1">
    <citation type="journal article" date="2017" name="Genome Med.">
        <title>A novel Ruminococcus gnavus clade enriched in inflammatory bowel disease patients.</title>
        <authorList>
            <person name="Hall A.B."/>
            <person name="Yassour M."/>
            <person name="Sauk J."/>
            <person name="Garner A."/>
            <person name="Jiang X."/>
            <person name="Arthur T."/>
            <person name="Lagoudas G.K."/>
            <person name="Vatanen T."/>
            <person name="Fornelos N."/>
            <person name="Wilson R."/>
            <person name="Bertha M."/>
            <person name="Cohen M."/>
            <person name="Garber J."/>
            <person name="Khalili H."/>
            <person name="Gevers D."/>
            <person name="Ananthakrishnan A.N."/>
            <person name="Kugathasan S."/>
            <person name="Lander E.S."/>
            <person name="Blainey P."/>
            <person name="Vlamakis H."/>
            <person name="Xavier R.J."/>
            <person name="Huttenhower C."/>
        </authorList>
    </citation>
    <scope>NUCLEOTIDE SEQUENCE [LARGE SCALE GENOMIC DNA]</scope>
    <source>
        <strain evidence="14 23">RJX1125</strain>
        <strain evidence="15 22">RJX1128</strain>
    </source>
</reference>
<dbReference type="PANTHER" id="PTHR14359:SF6">
    <property type="entry name" value="PHOSPHOPANTOTHENOYLCYSTEINE DECARBOXYLASE"/>
    <property type="match status" value="1"/>
</dbReference>
<dbReference type="GO" id="GO:0071513">
    <property type="term" value="C:phosphopantothenoylcysteine decarboxylase complex"/>
    <property type="evidence" value="ECO:0007669"/>
    <property type="project" value="TreeGrafter"/>
</dbReference>
<dbReference type="GO" id="GO:0004632">
    <property type="term" value="F:phosphopantothenate--cysteine ligase activity"/>
    <property type="evidence" value="ECO:0007669"/>
    <property type="project" value="UniProtKB-UniRule"/>
</dbReference>
<reference evidence="24 25" key="2">
    <citation type="submission" date="2018-08" db="EMBL/GenBank/DDBJ databases">
        <title>A genome reference for cultivated species of the human gut microbiota.</title>
        <authorList>
            <person name="Zou Y."/>
            <person name="Xue W."/>
            <person name="Luo G."/>
        </authorList>
    </citation>
    <scope>NUCLEOTIDE SEQUENCE [LARGE SCALE GENOMIC DNA]</scope>
    <source>
        <strain evidence="17 24">AF19-16AC</strain>
        <strain evidence="16 29">AF27-4BH</strain>
        <strain evidence="21 26">AM12-54</strain>
        <strain evidence="20 25">AM21-18</strain>
        <strain evidence="19 28">AM22-7AC</strain>
        <strain evidence="18 27">AM32-6</strain>
    </source>
</reference>
<dbReference type="InterPro" id="IPR007085">
    <property type="entry name" value="DNA/pantothenate-metab_flavo_C"/>
</dbReference>
<dbReference type="Gene3D" id="3.40.50.1950">
    <property type="entry name" value="Flavin prenyltransferase-like"/>
    <property type="match status" value="1"/>
</dbReference>
<keyword evidence="2 3" id="KW-0456">Lyase</keyword>
<organism evidence="14 23">
    <name type="scientific">Mediterraneibacter gnavus</name>
    <name type="common">Ruminococcus gnavus</name>
    <dbReference type="NCBI Taxonomy" id="33038"/>
    <lineage>
        <taxon>Bacteria</taxon>
        <taxon>Bacillati</taxon>
        <taxon>Bacillota</taxon>
        <taxon>Clostridia</taxon>
        <taxon>Lachnospirales</taxon>
        <taxon>Lachnospiraceae</taxon>
        <taxon>Mediterraneibacter</taxon>
    </lineage>
</organism>
<dbReference type="Proteomes" id="UP001211731">
    <property type="component" value="Unassembled WGS sequence"/>
</dbReference>
<dbReference type="InterPro" id="IPR005252">
    <property type="entry name" value="CoaBC"/>
</dbReference>
<feature type="binding site" evidence="3">
    <location>
        <position position="341"/>
    </location>
    <ligand>
        <name>CTP</name>
        <dbReference type="ChEBI" id="CHEBI:37563"/>
    </ligand>
</feature>
<evidence type="ECO:0000313" key="11">
    <source>
        <dbReference type="EMBL" id="MDB8740206.1"/>
    </source>
</evidence>
<reference evidence="13" key="4">
    <citation type="submission" date="2020-02" db="EMBL/GenBank/DDBJ databases">
        <authorList>
            <person name="Littmann E."/>
            <person name="Sorbara M."/>
        </authorList>
    </citation>
    <scope>NUCLEOTIDE SEQUENCE</scope>
    <source>
        <strain evidence="13">MSK.22.53</strain>
    </source>
</reference>
<feature type="binding site" evidence="3">
    <location>
        <position position="337"/>
    </location>
    <ligand>
        <name>CTP</name>
        <dbReference type="ChEBI" id="CHEBI:37563"/>
    </ligand>
</feature>
<dbReference type="EMBL" id="QRIS01000033">
    <property type="protein sequence ID" value="RHG80028.1"/>
    <property type="molecule type" value="Genomic_DNA"/>
</dbReference>
<feature type="active site" description="Proton donor" evidence="3">
    <location>
        <position position="157"/>
    </location>
</feature>
<dbReference type="EMBL" id="QSIR01000054">
    <property type="protein sequence ID" value="RHC99586.1"/>
    <property type="molecule type" value="Genomic_DNA"/>
</dbReference>
<dbReference type="SUPFAM" id="SSF52507">
    <property type="entry name" value="Homo-oligomeric flavin-containing Cys decarboxylases, HFCD"/>
    <property type="match status" value="1"/>
</dbReference>
<evidence type="ECO:0000313" key="12">
    <source>
        <dbReference type="EMBL" id="MDE1204843.1"/>
    </source>
</evidence>
<dbReference type="Proteomes" id="UP000286137">
    <property type="component" value="Unassembled WGS sequence"/>
</dbReference>
<evidence type="ECO:0000256" key="2">
    <source>
        <dbReference type="ARBA" id="ARBA00023239"/>
    </source>
</evidence>
<comment type="cofactor">
    <cofactor evidence="3">
        <name>Mg(2+)</name>
        <dbReference type="ChEBI" id="CHEBI:18420"/>
    </cofactor>
</comment>
<dbReference type="Proteomes" id="UP001297370">
    <property type="component" value="Unassembled WGS sequence"/>
</dbReference>
<dbReference type="Proteomes" id="UP000283992">
    <property type="component" value="Unassembled WGS sequence"/>
</dbReference>
<comment type="catalytic activity">
    <reaction evidence="3 4">
        <text>N-[(R)-4-phosphopantothenoyl]-L-cysteine + H(+) = (R)-4'-phosphopantetheine + CO2</text>
        <dbReference type="Rhea" id="RHEA:16793"/>
        <dbReference type="ChEBI" id="CHEBI:15378"/>
        <dbReference type="ChEBI" id="CHEBI:16526"/>
        <dbReference type="ChEBI" id="CHEBI:59458"/>
        <dbReference type="ChEBI" id="CHEBI:61723"/>
        <dbReference type="EC" id="4.1.1.36"/>
    </reaction>
</comment>
<feature type="region of interest" description="Phosphopantothenate--cysteine ligase" evidence="3">
    <location>
        <begin position="190"/>
        <end position="397"/>
    </location>
</feature>
<dbReference type="EMBL" id="NIHW01000010">
    <property type="protein sequence ID" value="PLT87797.1"/>
    <property type="molecule type" value="Genomic_DNA"/>
</dbReference>
<evidence type="ECO:0000313" key="13">
    <source>
        <dbReference type="EMBL" id="NSI20453.1"/>
    </source>
</evidence>
<dbReference type="EMBL" id="QRIA01000040">
    <property type="protein sequence ID" value="RHG14032.1"/>
    <property type="molecule type" value="Genomic_DNA"/>
</dbReference>
<dbReference type="GO" id="GO:0046872">
    <property type="term" value="F:metal ion binding"/>
    <property type="evidence" value="ECO:0007669"/>
    <property type="project" value="UniProtKB-KW"/>
</dbReference>
<dbReference type="Proteomes" id="UP000234840">
    <property type="component" value="Unassembled WGS sequence"/>
</dbReference>
<reference evidence="9" key="6">
    <citation type="submission" date="2022-11" db="EMBL/GenBank/DDBJ databases">
        <title>Temperate bacteriophages infecting mucin-degrading bacterium Ruminococcus gnavus from the human gut.</title>
        <authorList>
            <person name="Buttimer C."/>
        </authorList>
    </citation>
    <scope>NUCLEOTIDE SEQUENCE</scope>
    <source>
        <strain evidence="9">CCUG 49994</strain>
        <strain evidence="10">CCUG 52279</strain>
    </source>
</reference>
<feature type="binding site" evidence="3">
    <location>
        <position position="288"/>
    </location>
    <ligand>
        <name>CTP</name>
        <dbReference type="ChEBI" id="CHEBI:37563"/>
    </ligand>
</feature>
<keyword evidence="1 3" id="KW-0210">Decarboxylase</keyword>
<dbReference type="UniPathway" id="UPA00241">
    <property type="reaction ID" value="UER00353"/>
</dbReference>
<evidence type="ECO:0000256" key="1">
    <source>
        <dbReference type="ARBA" id="ARBA00022793"/>
    </source>
</evidence>
<reference evidence="7" key="5">
    <citation type="submission" date="2021-10" db="EMBL/GenBank/DDBJ databases">
        <title>Collection of gut derived symbiotic bacterial strains cultured from healthy donors.</title>
        <authorList>
            <person name="Lin H."/>
            <person name="Littmann E."/>
            <person name="Claire K."/>
            <person name="Pamer E."/>
        </authorList>
    </citation>
    <scope>NUCLEOTIDE SEQUENCE</scope>
    <source>
        <strain evidence="8">MSK.23.18</strain>
        <strain evidence="7">MSK.23.4</strain>
    </source>
</reference>
<dbReference type="Proteomes" id="UP000285697">
    <property type="component" value="Unassembled WGS sequence"/>
</dbReference>
<dbReference type="PANTHER" id="PTHR14359">
    <property type="entry name" value="HOMO-OLIGOMERIC FLAVIN CONTAINING CYS DECARBOXYLASE FAMILY"/>
    <property type="match status" value="1"/>
</dbReference>
<evidence type="ECO:0000313" key="14">
    <source>
        <dbReference type="EMBL" id="PLT71530.1"/>
    </source>
</evidence>
<dbReference type="HAMAP" id="MF_02225">
    <property type="entry name" value="CoaBC"/>
    <property type="match status" value="1"/>
</dbReference>
<evidence type="ECO:0000313" key="10">
    <source>
        <dbReference type="EMBL" id="MCZ0690902.1"/>
    </source>
</evidence>
<keyword evidence="3 4" id="KW-0436">Ligase</keyword>
<proteinExistence type="inferred from homology"/>
<dbReference type="EMBL" id="JAJBOM010000047">
    <property type="protein sequence ID" value="MCB5620999.1"/>
    <property type="molecule type" value="Genomic_DNA"/>
</dbReference>
<feature type="binding site" evidence="3">
    <location>
        <position position="323"/>
    </location>
    <ligand>
        <name>CTP</name>
        <dbReference type="ChEBI" id="CHEBI:37563"/>
    </ligand>
</feature>
<dbReference type="NCBIfam" id="TIGR00521">
    <property type="entry name" value="coaBC_dfp"/>
    <property type="match status" value="1"/>
</dbReference>
<dbReference type="Gene3D" id="3.40.50.10300">
    <property type="entry name" value="CoaB-like"/>
    <property type="match status" value="1"/>
</dbReference>
<evidence type="ECO:0000313" key="19">
    <source>
        <dbReference type="EMBL" id="RHG14032.1"/>
    </source>
</evidence>
<comment type="similarity">
    <text evidence="3 4">In the N-terminal section; belongs to the HFCD (homo-oligomeric flavin containing Cys decarboxylase) superfamily.</text>
</comment>
<dbReference type="EMBL" id="JAPRBD010000025">
    <property type="protein sequence ID" value="MCZ0690902.1"/>
    <property type="molecule type" value="Genomic_DNA"/>
</dbReference>
<comment type="catalytic activity">
    <reaction evidence="3 4">
        <text>(R)-4'-phosphopantothenate + L-cysteine + CTP = N-[(R)-4-phosphopantothenoyl]-L-cysteine + CMP + diphosphate + H(+)</text>
        <dbReference type="Rhea" id="RHEA:19397"/>
        <dbReference type="ChEBI" id="CHEBI:10986"/>
        <dbReference type="ChEBI" id="CHEBI:15378"/>
        <dbReference type="ChEBI" id="CHEBI:33019"/>
        <dbReference type="ChEBI" id="CHEBI:35235"/>
        <dbReference type="ChEBI" id="CHEBI:37563"/>
        <dbReference type="ChEBI" id="CHEBI:59458"/>
        <dbReference type="ChEBI" id="CHEBI:60377"/>
        <dbReference type="EC" id="6.3.2.5"/>
    </reaction>
</comment>
<dbReference type="AlphaFoldDB" id="A0A2N5P8R8"/>
<dbReference type="EMBL" id="JAQMLR010000023">
    <property type="protein sequence ID" value="MDB8740206.1"/>
    <property type="molecule type" value="Genomic_DNA"/>
</dbReference>
<dbReference type="GO" id="GO:0015937">
    <property type="term" value="P:coenzyme A biosynthetic process"/>
    <property type="evidence" value="ECO:0007669"/>
    <property type="project" value="UniProtKB-UniRule"/>
</dbReference>
<evidence type="ECO:0000313" key="9">
    <source>
        <dbReference type="EMBL" id="MCZ0669029.1"/>
    </source>
</evidence>
<dbReference type="EMBL" id="JAPZEG010000024">
    <property type="protein sequence ID" value="MDE1204843.1"/>
    <property type="molecule type" value="Genomic_DNA"/>
</dbReference>
<dbReference type="EMBL" id="NIHT01000033">
    <property type="protein sequence ID" value="PLT71530.1"/>
    <property type="molecule type" value="Genomic_DNA"/>
</dbReference>
<comment type="function">
    <text evidence="4">Catalyzes two steps in the biosynthesis of coenzyme A. In the first step cysteine is conjugated to 4'-phosphopantothenate to form 4-phosphopantothenoylcysteine, in the latter compound is decarboxylated to form 4'-phosphopantotheine.</text>
</comment>
<dbReference type="EMBL" id="QRTJ01000015">
    <property type="protein sequence ID" value="RGQ67329.1"/>
    <property type="molecule type" value="Genomic_DNA"/>
</dbReference>
<dbReference type="GO" id="GO:0015941">
    <property type="term" value="P:pantothenate catabolic process"/>
    <property type="evidence" value="ECO:0007669"/>
    <property type="project" value="InterPro"/>
</dbReference>
<dbReference type="GeneID" id="57434798"/>
<comment type="pathway">
    <text evidence="3 4">Cofactor biosynthesis; coenzyme A biosynthesis; CoA from (R)-pantothenate: step 3/5.</text>
</comment>
<comment type="pathway">
    <text evidence="3 4">Cofactor biosynthesis; coenzyme A biosynthesis; CoA from (R)-pantothenate: step 2/5.</text>
</comment>
<comment type="caution">
    <text evidence="3">Lacks conserved residue(s) required for the propagation of feature annotation.</text>
</comment>
<evidence type="ECO:0000313" key="18">
    <source>
        <dbReference type="EMBL" id="RHC99586.1"/>
    </source>
</evidence>